<dbReference type="STRING" id="1423726.FC07_GL002413"/>
<protein>
    <recommendedName>
        <fullName evidence="3">Thiamine biosynthesis protein ThiS</fullName>
    </recommendedName>
</protein>
<gene>
    <name evidence="1" type="ORF">FC07_GL002413</name>
</gene>
<dbReference type="RefSeq" id="WP_057904245.1">
    <property type="nucleotide sequence ID" value="NZ_AZDA01000043.1"/>
</dbReference>
<dbReference type="Gene3D" id="3.10.20.30">
    <property type="match status" value="1"/>
</dbReference>
<dbReference type="PANTHER" id="PTHR34472:SF1">
    <property type="entry name" value="SULFUR CARRIER PROTEIN THIS"/>
    <property type="match status" value="1"/>
</dbReference>
<reference evidence="1 2" key="1">
    <citation type="journal article" date="2015" name="Genome Announc.">
        <title>Expanding the biotechnology potential of lactobacilli through comparative genomics of 213 strains and associated genera.</title>
        <authorList>
            <person name="Sun Z."/>
            <person name="Harris H.M."/>
            <person name="McCann A."/>
            <person name="Guo C."/>
            <person name="Argimon S."/>
            <person name="Zhang W."/>
            <person name="Yang X."/>
            <person name="Jeffery I.B."/>
            <person name="Cooney J.C."/>
            <person name="Kagawa T.F."/>
            <person name="Liu W."/>
            <person name="Song Y."/>
            <person name="Salvetti E."/>
            <person name="Wrobel A."/>
            <person name="Rasinkangas P."/>
            <person name="Parkhill J."/>
            <person name="Rea M.C."/>
            <person name="O'Sullivan O."/>
            <person name="Ritari J."/>
            <person name="Douillard F.P."/>
            <person name="Paul Ross R."/>
            <person name="Yang R."/>
            <person name="Briner A.E."/>
            <person name="Felis G.E."/>
            <person name="de Vos W.M."/>
            <person name="Barrangou R."/>
            <person name="Klaenhammer T.R."/>
            <person name="Caufield P.W."/>
            <person name="Cui Y."/>
            <person name="Zhang H."/>
            <person name="O'Toole P.W."/>
        </authorList>
    </citation>
    <scope>NUCLEOTIDE SEQUENCE [LARGE SCALE GENOMIC DNA]</scope>
    <source>
        <strain evidence="1 2">DSM 20003</strain>
    </source>
</reference>
<organism evidence="1 2">
    <name type="scientific">Loigolactobacillus bifermentans DSM 20003</name>
    <dbReference type="NCBI Taxonomy" id="1423726"/>
    <lineage>
        <taxon>Bacteria</taxon>
        <taxon>Bacillati</taxon>
        <taxon>Bacillota</taxon>
        <taxon>Bacilli</taxon>
        <taxon>Lactobacillales</taxon>
        <taxon>Lactobacillaceae</taxon>
        <taxon>Loigolactobacillus</taxon>
    </lineage>
</organism>
<dbReference type="InterPro" id="IPR016155">
    <property type="entry name" value="Mopterin_synth/thiamin_S_b"/>
</dbReference>
<dbReference type="EMBL" id="AZDA01000043">
    <property type="protein sequence ID" value="KRK39446.1"/>
    <property type="molecule type" value="Genomic_DNA"/>
</dbReference>
<dbReference type="PATRIC" id="fig|1423726.3.peg.2505"/>
<dbReference type="AlphaFoldDB" id="A0A0R1GYS3"/>
<dbReference type="Pfam" id="PF02597">
    <property type="entry name" value="ThiS"/>
    <property type="match status" value="1"/>
</dbReference>
<dbReference type="InterPro" id="IPR010035">
    <property type="entry name" value="Thi_S"/>
</dbReference>
<dbReference type="InterPro" id="IPR003749">
    <property type="entry name" value="ThiS/MoaD-like"/>
</dbReference>
<evidence type="ECO:0008006" key="3">
    <source>
        <dbReference type="Google" id="ProtNLM"/>
    </source>
</evidence>
<dbReference type="CDD" id="cd00565">
    <property type="entry name" value="Ubl_ThiS"/>
    <property type="match status" value="1"/>
</dbReference>
<dbReference type="NCBIfam" id="TIGR01683">
    <property type="entry name" value="thiS"/>
    <property type="match status" value="1"/>
</dbReference>
<dbReference type="Proteomes" id="UP000051461">
    <property type="component" value="Unassembled WGS sequence"/>
</dbReference>
<evidence type="ECO:0000313" key="2">
    <source>
        <dbReference type="Proteomes" id="UP000051461"/>
    </source>
</evidence>
<dbReference type="OrthoDB" id="9798559at2"/>
<dbReference type="PANTHER" id="PTHR34472">
    <property type="entry name" value="SULFUR CARRIER PROTEIN THIS"/>
    <property type="match status" value="1"/>
</dbReference>
<sequence>MINLNGEPTANFVGKTLTELLQQKTDTTQNVVVELNGAIIHRDELDTMTLSENDHVELISFVGGG</sequence>
<evidence type="ECO:0000313" key="1">
    <source>
        <dbReference type="EMBL" id="KRK39446.1"/>
    </source>
</evidence>
<comment type="caution">
    <text evidence="1">The sequence shown here is derived from an EMBL/GenBank/DDBJ whole genome shotgun (WGS) entry which is preliminary data.</text>
</comment>
<proteinExistence type="predicted"/>
<dbReference type="SUPFAM" id="SSF54285">
    <property type="entry name" value="MoaD/ThiS"/>
    <property type="match status" value="1"/>
</dbReference>
<name>A0A0R1GYS3_9LACO</name>
<keyword evidence="2" id="KW-1185">Reference proteome</keyword>
<accession>A0A0R1GYS3</accession>
<dbReference type="InterPro" id="IPR012675">
    <property type="entry name" value="Beta-grasp_dom_sf"/>
</dbReference>